<reference evidence="1 2" key="1">
    <citation type="journal article" date="2010" name="Proc. Natl. Acad. Sci. U.S.A.">
        <title>A Nitrospira metagenome illuminates the physiology and evolution of globally important nitrite-oxidizing bacteria.</title>
        <authorList>
            <person name="Lucker S."/>
            <person name="Wagner M."/>
            <person name="Maixner F."/>
            <person name="Pelletier E."/>
            <person name="Koch H."/>
            <person name="Vacherie B."/>
            <person name="Rattei T."/>
            <person name="Sinninghe Damste J."/>
            <person name="Spieck E."/>
            <person name="Le Paslier D."/>
            <person name="Daims H."/>
        </authorList>
    </citation>
    <scope>NUCLEOTIDE SEQUENCE [LARGE SCALE GENOMIC DNA]</scope>
</reference>
<evidence type="ECO:0000313" key="1">
    <source>
        <dbReference type="EMBL" id="CBK43064.1"/>
    </source>
</evidence>
<gene>
    <name evidence="1" type="ORF">NIDE3378</name>
</gene>
<accession>D8PIH7</accession>
<protein>
    <submittedName>
        <fullName evidence="1">Uncharacterized protein</fullName>
    </submittedName>
</protein>
<evidence type="ECO:0000313" key="2">
    <source>
        <dbReference type="Proteomes" id="UP000001660"/>
    </source>
</evidence>
<dbReference type="KEGG" id="nde:NIDE3378"/>
<dbReference type="HOGENOM" id="CLU_3408977_0_0_0"/>
<keyword evidence="2" id="KW-1185">Reference proteome</keyword>
<name>D8PIH7_9BACT</name>
<organism evidence="1 2">
    <name type="scientific">Nitrospira defluvii</name>
    <dbReference type="NCBI Taxonomy" id="330214"/>
    <lineage>
        <taxon>Bacteria</taxon>
        <taxon>Pseudomonadati</taxon>
        <taxon>Nitrospirota</taxon>
        <taxon>Nitrospiria</taxon>
        <taxon>Nitrospirales</taxon>
        <taxon>Nitrospiraceae</taxon>
        <taxon>Nitrospira</taxon>
    </lineage>
</organism>
<dbReference type="Proteomes" id="UP000001660">
    <property type="component" value="Chromosome"/>
</dbReference>
<proteinExistence type="predicted"/>
<dbReference type="EMBL" id="FP929003">
    <property type="protein sequence ID" value="CBK43064.1"/>
    <property type="molecule type" value="Genomic_DNA"/>
</dbReference>
<sequence>MSEVETASMVRTNLTLSIARVAHLAERAG</sequence>
<dbReference type="AlphaFoldDB" id="D8PIH7"/>